<keyword evidence="1" id="KW-0732">Signal</keyword>
<dbReference type="InterPro" id="IPR013783">
    <property type="entry name" value="Ig-like_fold"/>
</dbReference>
<keyword evidence="5" id="KW-1185">Reference proteome</keyword>
<dbReference type="PANTHER" id="PTHR19328:SF75">
    <property type="entry name" value="ALDOSE SUGAR DEHYDROGENASE YLII"/>
    <property type="match status" value="1"/>
</dbReference>
<feature type="region of interest" description="Disordered" evidence="2">
    <location>
        <begin position="1070"/>
        <end position="1112"/>
    </location>
</feature>
<dbReference type="SUPFAM" id="SSF63829">
    <property type="entry name" value="Calcium-dependent phosphotriesterase"/>
    <property type="match status" value="1"/>
</dbReference>
<dbReference type="InterPro" id="IPR008979">
    <property type="entry name" value="Galactose-bd-like_sf"/>
</dbReference>
<proteinExistence type="predicted"/>
<evidence type="ECO:0000313" key="5">
    <source>
        <dbReference type="Proteomes" id="UP000323994"/>
    </source>
</evidence>
<dbReference type="Gene3D" id="2.120.10.30">
    <property type="entry name" value="TolB, C-terminal domain"/>
    <property type="match status" value="1"/>
</dbReference>
<dbReference type="EMBL" id="VBSN01000049">
    <property type="protein sequence ID" value="KAA6438469.1"/>
    <property type="molecule type" value="Genomic_DNA"/>
</dbReference>
<organism evidence="4 5">
    <name type="scientific">Dyadobacter flavalbus</name>
    <dbReference type="NCBI Taxonomy" id="2579942"/>
    <lineage>
        <taxon>Bacteria</taxon>
        <taxon>Pseudomonadati</taxon>
        <taxon>Bacteroidota</taxon>
        <taxon>Cytophagia</taxon>
        <taxon>Cytophagales</taxon>
        <taxon>Spirosomataceae</taxon>
        <taxon>Dyadobacter</taxon>
    </lineage>
</organism>
<dbReference type="InterPro" id="IPR032812">
    <property type="entry name" value="SbsA_Ig"/>
</dbReference>
<evidence type="ECO:0000259" key="3">
    <source>
        <dbReference type="Pfam" id="PF13205"/>
    </source>
</evidence>
<evidence type="ECO:0000256" key="2">
    <source>
        <dbReference type="SAM" id="MobiDB-lite"/>
    </source>
</evidence>
<sequence>MMDKNFTAVPQQEKLLSFKWWVLLIIGFLISSHGQALNLASVTAEPVHKKDVSGTGPDNILAGEQITSFTLINSVTKATIQTLTNGSTLNLAALPTKNINIRANTSPGVVGSVVFTLSGTQSRTQIESQAPYDLFGDDLDWTPAVGSYNLSATPYSAAKGLGTAGTARSISFKVVNPQTVQVNFQDPATVPPAGWVRDYGQAYGLRTGTNQGKNLRYGWKKRLDGSLLDISVGGDTPGNGRNRNWSANVLQGTLMHMQSDDIVGNFNGIKAEGYWEIEVPNGPYDVTVSAGDAGIYPFPEKHSLNVEGVEAINDFIPSGLANSATRFESATVRVMVSDGNLTINADGGINTKINSARIVPAASGPYAYWSVNEQQLAIEKGSSTVSKTFSLELSNSGNTNASYTLSAAYEAGGSGWLSFSTTHGGTEPNVTFNYAAAEKLPVGTYKATVKAVAAGIDSGNFSVQVKVTAPRPYVISSTPVDGATNVSVNTSSIAANNLFVPEVEGYTGGVDNSTITNSTVKLLKVVDGTTTQIQGVVQGTGGGDAISFSPTFALEANTTYKFMVTDGVKSYSKASFVPYTATFTTGAALEPTDPLSVEFTKVAIAGTQHKVYASLVIGPDDKFYALRLDGVIEKFTIDRTSGMLGNPQLITTLVNKYGARSAIGLVFDPASTATNLIAYVSHCSSKLVNAPEFDGKISKLTGTGLATEQLLVTNLPRSTKDHLVNSLAFGPDKALYFNQGSNSSMGAYDGSWQRTESLLSGAILRLDLTKLNGTTLNVKTTSNQSLINSAGTSQLHLSDSTYNPYATNAPLKIYASGIRNAYDLVWHTNGQLYAPANGSAAGGNTPASIAGTRRPDGTFYNGPSIPATSGVQVQNDWLFRIKPNGYYGHPNPLRGEYVSNRGNKDNSKYPTTVGADINYRGAAFDFDLNRSPNGVIEYKSNTFNGALKGKLLVCRFSGGGDIIVLEPGSLVKGSTESLYDIKRSYTGAGTNGLVGMSGFINPLDIVEDVKTGNLYVIEFNWNNIPDRTSQITLLKVSSLSDSEGFATAFPSKISAVEVVGVTSTATSTTNTATTSSFAASPSQTIAMRTAGGDDDNNGNDDKDDDDDHNDEDGIIRDFSTVALHTVTISNTGRGNLVLKGLAITGADAGEFKMFGEPGVNPNKPVKIRKNSSVTFNIAFYPKSKGEKLAKLEAVGKKKKKDQVVSVELSGLGISYEADSSMAGARQASTQKQVTARTTDQTTADAPVLKIYPNPIQNGEKIYIDLSNFAKNEPVTITMHDRYGQLYQAKTVDTDAQGGTSVEMPVIKAMRPGIYIIKAHTASGVEQSKFIME</sequence>
<dbReference type="Pfam" id="PF13205">
    <property type="entry name" value="Big_5"/>
    <property type="match status" value="1"/>
</dbReference>
<dbReference type="RefSeq" id="WP_139013271.1">
    <property type="nucleotide sequence ID" value="NZ_VBSN01000049.1"/>
</dbReference>
<feature type="domain" description="SbsA Ig-like" evidence="3">
    <location>
        <begin position="471"/>
        <end position="585"/>
    </location>
</feature>
<dbReference type="Gene3D" id="2.60.40.10">
    <property type="entry name" value="Immunoglobulins"/>
    <property type="match status" value="1"/>
</dbReference>
<dbReference type="InterPro" id="IPR011042">
    <property type="entry name" value="6-blade_b-propeller_TolB-like"/>
</dbReference>
<feature type="compositionally biased region" description="Low complexity" evidence="2">
    <location>
        <begin position="1070"/>
        <end position="1084"/>
    </location>
</feature>
<name>A0A5M8QQW4_9BACT</name>
<dbReference type="NCBIfam" id="TIGR04183">
    <property type="entry name" value="Por_Secre_tail"/>
    <property type="match status" value="1"/>
</dbReference>
<feature type="compositionally biased region" description="Acidic residues" evidence="2">
    <location>
        <begin position="1092"/>
        <end position="1112"/>
    </location>
</feature>
<comment type="caution">
    <text evidence="4">The sequence shown here is derived from an EMBL/GenBank/DDBJ whole genome shotgun (WGS) entry which is preliminary data.</text>
</comment>
<evidence type="ECO:0000256" key="1">
    <source>
        <dbReference type="ARBA" id="ARBA00022729"/>
    </source>
</evidence>
<dbReference type="OrthoDB" id="9770043at2"/>
<dbReference type="SUPFAM" id="SSF49785">
    <property type="entry name" value="Galactose-binding domain-like"/>
    <property type="match status" value="1"/>
</dbReference>
<dbReference type="Proteomes" id="UP000323994">
    <property type="component" value="Unassembled WGS sequence"/>
</dbReference>
<evidence type="ECO:0000313" key="4">
    <source>
        <dbReference type="EMBL" id="KAA6438469.1"/>
    </source>
</evidence>
<accession>A0A5M8QQW4</accession>
<dbReference type="Gene3D" id="2.60.120.430">
    <property type="entry name" value="Galactose-binding lectin"/>
    <property type="match status" value="1"/>
</dbReference>
<reference evidence="4 5" key="1">
    <citation type="submission" date="2019-05" db="EMBL/GenBank/DDBJ databases">
        <authorList>
            <person name="Qu J.-H."/>
        </authorList>
    </citation>
    <scope>NUCLEOTIDE SEQUENCE [LARGE SCALE GENOMIC DNA]</scope>
    <source>
        <strain evidence="4 5">NS28</strain>
    </source>
</reference>
<dbReference type="InterPro" id="IPR026444">
    <property type="entry name" value="Secre_tail"/>
</dbReference>
<dbReference type="PANTHER" id="PTHR19328">
    <property type="entry name" value="HEDGEHOG-INTERACTING PROTEIN"/>
    <property type="match status" value="1"/>
</dbReference>
<gene>
    <name evidence="4" type="ORF">FEM33_17435</name>
</gene>
<protein>
    <submittedName>
        <fullName evidence="4">T9SS type A sorting domain-containing protein</fullName>
    </submittedName>
</protein>